<comment type="similarity">
    <text evidence="1 9">Belongs to the ABC transporter superfamily.</text>
</comment>
<dbReference type="Proteomes" id="UP000034207">
    <property type="component" value="Unassembled WGS sequence"/>
</dbReference>
<name>A0A0G0LW18_UNCC2</name>
<keyword evidence="5 9" id="KW-0547">Nucleotide-binding</keyword>
<dbReference type="EMBL" id="LBVV01000002">
    <property type="protein sequence ID" value="KKQ95237.1"/>
    <property type="molecule type" value="Genomic_DNA"/>
</dbReference>
<dbReference type="Pfam" id="PF00005">
    <property type="entry name" value="ABC_tran"/>
    <property type="match status" value="1"/>
</dbReference>
<feature type="domain" description="ABC transporter" evidence="10">
    <location>
        <begin position="2"/>
        <end position="226"/>
    </location>
</feature>
<gene>
    <name evidence="9" type="primary">ftsE</name>
    <name evidence="11" type="ORF">UT18_C0002G0014</name>
</gene>
<comment type="subunit">
    <text evidence="9">Homodimer. Forms a membrane-associated complex with FtsX.</text>
</comment>
<protein>
    <recommendedName>
        <fullName evidence="2 9">Cell division ATP-binding protein FtsE</fullName>
    </recommendedName>
</protein>
<dbReference type="InterPro" id="IPR005286">
    <property type="entry name" value="Cell_div_FtsE"/>
</dbReference>
<dbReference type="InterPro" id="IPR003439">
    <property type="entry name" value="ABC_transporter-like_ATP-bd"/>
</dbReference>
<accession>A0A0G0LW18</accession>
<evidence type="ECO:0000256" key="7">
    <source>
        <dbReference type="ARBA" id="ARBA00023136"/>
    </source>
</evidence>
<dbReference type="STRING" id="1618345.UT18_C0002G0014"/>
<evidence type="ECO:0000259" key="10">
    <source>
        <dbReference type="PROSITE" id="PS50893"/>
    </source>
</evidence>
<keyword evidence="7 9" id="KW-0472">Membrane</keyword>
<proteinExistence type="inferred from homology"/>
<evidence type="ECO:0000256" key="6">
    <source>
        <dbReference type="ARBA" id="ARBA00022840"/>
    </source>
</evidence>
<evidence type="ECO:0000256" key="4">
    <source>
        <dbReference type="ARBA" id="ARBA00022618"/>
    </source>
</evidence>
<dbReference type="GO" id="GO:0022857">
    <property type="term" value="F:transmembrane transporter activity"/>
    <property type="evidence" value="ECO:0007669"/>
    <property type="project" value="TreeGrafter"/>
</dbReference>
<dbReference type="SMART" id="SM00382">
    <property type="entry name" value="AAA"/>
    <property type="match status" value="1"/>
</dbReference>
<dbReference type="InterPro" id="IPR015854">
    <property type="entry name" value="ABC_transpr_LolD-like"/>
</dbReference>
<dbReference type="PANTHER" id="PTHR24220:SF470">
    <property type="entry name" value="CELL DIVISION ATP-BINDING PROTEIN FTSE"/>
    <property type="match status" value="1"/>
</dbReference>
<evidence type="ECO:0000256" key="8">
    <source>
        <dbReference type="ARBA" id="ARBA00023306"/>
    </source>
</evidence>
<evidence type="ECO:0000256" key="3">
    <source>
        <dbReference type="ARBA" id="ARBA00022475"/>
    </source>
</evidence>
<dbReference type="PROSITE" id="PS00211">
    <property type="entry name" value="ABC_TRANSPORTER_1"/>
    <property type="match status" value="1"/>
</dbReference>
<dbReference type="SUPFAM" id="SSF52540">
    <property type="entry name" value="P-loop containing nucleoside triphosphate hydrolases"/>
    <property type="match status" value="1"/>
</dbReference>
<comment type="subcellular location">
    <subcellularLocation>
        <location evidence="9">Cell membrane</location>
        <topology evidence="9">Peripheral membrane protein</topology>
        <orientation evidence="9">Cytoplasmic side</orientation>
    </subcellularLocation>
</comment>
<dbReference type="PATRIC" id="fig|1618345.3.peg.68"/>
<dbReference type="NCBIfam" id="TIGR02673">
    <property type="entry name" value="FtsE"/>
    <property type="match status" value="1"/>
</dbReference>
<keyword evidence="6 9" id="KW-0067">ATP-binding</keyword>
<dbReference type="PROSITE" id="PS50893">
    <property type="entry name" value="ABC_TRANSPORTER_2"/>
    <property type="match status" value="1"/>
</dbReference>
<dbReference type="GO" id="GO:0005886">
    <property type="term" value="C:plasma membrane"/>
    <property type="evidence" value="ECO:0007669"/>
    <property type="project" value="UniProtKB-SubCell"/>
</dbReference>
<dbReference type="FunFam" id="3.40.50.300:FF:000056">
    <property type="entry name" value="Cell division ATP-binding protein FtsE"/>
    <property type="match status" value="1"/>
</dbReference>
<comment type="function">
    <text evidence="9">Part of the ABC transporter FtsEX involved in cellular division.</text>
</comment>
<dbReference type="AlphaFoldDB" id="A0A0G0LW18"/>
<dbReference type="InterPro" id="IPR003593">
    <property type="entry name" value="AAA+_ATPase"/>
</dbReference>
<keyword evidence="8 9" id="KW-0131">Cell cycle</keyword>
<comment type="caution">
    <text evidence="11">The sequence shown here is derived from an EMBL/GenBank/DDBJ whole genome shotgun (WGS) entry which is preliminary data.</text>
</comment>
<evidence type="ECO:0000256" key="2">
    <source>
        <dbReference type="ARBA" id="ARBA00020019"/>
    </source>
</evidence>
<evidence type="ECO:0000256" key="9">
    <source>
        <dbReference type="RuleBase" id="RU365094"/>
    </source>
</evidence>
<keyword evidence="3 9" id="KW-1003">Cell membrane</keyword>
<dbReference type="GO" id="GO:0051301">
    <property type="term" value="P:cell division"/>
    <property type="evidence" value="ECO:0007669"/>
    <property type="project" value="UniProtKB-UniRule"/>
</dbReference>
<dbReference type="GO" id="GO:0005524">
    <property type="term" value="F:ATP binding"/>
    <property type="evidence" value="ECO:0007669"/>
    <property type="project" value="UniProtKB-UniRule"/>
</dbReference>
<dbReference type="InterPro" id="IPR027417">
    <property type="entry name" value="P-loop_NTPase"/>
</dbReference>
<evidence type="ECO:0000313" key="11">
    <source>
        <dbReference type="EMBL" id="KKQ95237.1"/>
    </source>
</evidence>
<dbReference type="Gene3D" id="3.40.50.300">
    <property type="entry name" value="P-loop containing nucleotide triphosphate hydrolases"/>
    <property type="match status" value="1"/>
</dbReference>
<evidence type="ECO:0000313" key="12">
    <source>
        <dbReference type="Proteomes" id="UP000034207"/>
    </source>
</evidence>
<dbReference type="GO" id="GO:0016887">
    <property type="term" value="F:ATP hydrolysis activity"/>
    <property type="evidence" value="ECO:0007669"/>
    <property type="project" value="InterPro"/>
</dbReference>
<dbReference type="PANTHER" id="PTHR24220">
    <property type="entry name" value="IMPORT ATP-BINDING PROTEIN"/>
    <property type="match status" value="1"/>
</dbReference>
<organism evidence="11 12">
    <name type="scientific">candidate division CPR2 bacterium GW2011_GWC2_39_10</name>
    <dbReference type="NCBI Taxonomy" id="1618345"/>
    <lineage>
        <taxon>Bacteria</taxon>
        <taxon>Bacteria division CPR2</taxon>
    </lineage>
</organism>
<evidence type="ECO:0000256" key="5">
    <source>
        <dbReference type="ARBA" id="ARBA00022741"/>
    </source>
</evidence>
<dbReference type="InterPro" id="IPR017871">
    <property type="entry name" value="ABC_transporter-like_CS"/>
</dbReference>
<sequence>MIYFEKVTKEYPNGTTALKDINLHIKPKEFVTIVGTSGAGKSTLVKCIYLDDKPTHGKIFVGGVDLTNLKKSDVPFLRRKIGVVFQEYKLLPQKTIYENVSFALEAAGMPTKEIKNRVPKILQLVGLSSKADNFPNELSGGEQQRVGIARAVVGQPKILIADEPTGNLDPKNAWEIIELLLKINQYGTTVVMTTHNREIVNAIKKRVITINQGRVAKDQEVGRYAI</sequence>
<keyword evidence="4 9" id="KW-0132">Cell division</keyword>
<evidence type="ECO:0000256" key="1">
    <source>
        <dbReference type="ARBA" id="ARBA00005417"/>
    </source>
</evidence>
<reference evidence="11 12" key="1">
    <citation type="journal article" date="2015" name="Nature">
        <title>rRNA introns, odd ribosomes, and small enigmatic genomes across a large radiation of phyla.</title>
        <authorList>
            <person name="Brown C.T."/>
            <person name="Hug L.A."/>
            <person name="Thomas B.C."/>
            <person name="Sharon I."/>
            <person name="Castelle C.J."/>
            <person name="Singh A."/>
            <person name="Wilkins M.J."/>
            <person name="Williams K.H."/>
            <person name="Banfield J.F."/>
        </authorList>
    </citation>
    <scope>NUCLEOTIDE SEQUENCE [LARGE SCALE GENOMIC DNA]</scope>
</reference>